<reference evidence="1" key="2">
    <citation type="submission" date="2020-09" db="EMBL/GenBank/DDBJ databases">
        <authorList>
            <person name="Sun Q."/>
            <person name="Zhou Y."/>
        </authorList>
    </citation>
    <scope>NUCLEOTIDE SEQUENCE</scope>
    <source>
        <strain evidence="1">CGMCC 1.15763</strain>
    </source>
</reference>
<proteinExistence type="predicted"/>
<gene>
    <name evidence="1" type="ORF">GCM10011416_17630</name>
</gene>
<dbReference type="Proteomes" id="UP000633278">
    <property type="component" value="Unassembled WGS sequence"/>
</dbReference>
<dbReference type="AlphaFoldDB" id="A0A917MEB6"/>
<comment type="caution">
    <text evidence="1">The sequence shown here is derived from an EMBL/GenBank/DDBJ whole genome shotgun (WGS) entry which is preliminary data.</text>
</comment>
<keyword evidence="2" id="KW-1185">Reference proteome</keyword>
<reference evidence="1" key="1">
    <citation type="journal article" date="2014" name="Int. J. Syst. Evol. Microbiol.">
        <title>Complete genome sequence of Corynebacterium casei LMG S-19264T (=DSM 44701T), isolated from a smear-ripened cheese.</title>
        <authorList>
            <consortium name="US DOE Joint Genome Institute (JGI-PGF)"/>
            <person name="Walter F."/>
            <person name="Albersmeier A."/>
            <person name="Kalinowski J."/>
            <person name="Ruckert C."/>
        </authorList>
    </citation>
    <scope>NUCLEOTIDE SEQUENCE</scope>
    <source>
        <strain evidence="1">CGMCC 1.15763</strain>
    </source>
</reference>
<dbReference type="EMBL" id="BMJW01000002">
    <property type="protein sequence ID" value="GGG99701.1"/>
    <property type="molecule type" value="Genomic_DNA"/>
</dbReference>
<sequence length="433" mass="50013">MKKLTFFIAILLCINCQKKPAVNQVFVDEDITNFWIAFDQINKTKDTVLQLKYLNESFLSKASKGQKGMIEARNYTANEYIEAMKSYPKFWKSIRKSTLKTKLYNAKIRKGLQELKELYPSLKPATIYYTMGVFRSPGTGFDDMALIGSEFALGTNNVVTTEFPENLSHVKKYFTINPTSYLDFLNIHEYIHTQQNESLNNILSQSLFEGIADFIAAKVTHKNAPFDYYNFGLENEERLKIAFEKEVFNIRKMGDWMWNQNNQFNTRDLIYFMGYKIAESNYNKSDNKALSIKNMIELDYSNETQIENFVDNSGYLSSPIETLYQKFETSRPKVIAIKQFKNGSQNVPANTTEITLLFSKKMDNAIKSTGFGDLGKEHFPKLIAIDFAEDGGSVTYKIRLEANKRYQILLENGYRTEDEIPLKPFLVDFKTGN</sequence>
<protein>
    <recommendedName>
        <fullName evidence="3">DUF2268 domain-containing protein</fullName>
    </recommendedName>
</protein>
<organism evidence="1 2">
    <name type="scientific">Polaribacter pacificus</name>
    <dbReference type="NCBI Taxonomy" id="1775173"/>
    <lineage>
        <taxon>Bacteria</taxon>
        <taxon>Pseudomonadati</taxon>
        <taxon>Bacteroidota</taxon>
        <taxon>Flavobacteriia</taxon>
        <taxon>Flavobacteriales</taxon>
        <taxon>Flavobacteriaceae</taxon>
    </lineage>
</organism>
<name>A0A917MEB6_9FLAO</name>
<accession>A0A917MEB6</accession>
<evidence type="ECO:0000313" key="2">
    <source>
        <dbReference type="Proteomes" id="UP000633278"/>
    </source>
</evidence>
<dbReference type="RefSeq" id="WP_188598954.1">
    <property type="nucleotide sequence ID" value="NZ_BMJW01000002.1"/>
</dbReference>
<evidence type="ECO:0008006" key="3">
    <source>
        <dbReference type="Google" id="ProtNLM"/>
    </source>
</evidence>
<evidence type="ECO:0000313" key="1">
    <source>
        <dbReference type="EMBL" id="GGG99701.1"/>
    </source>
</evidence>